<keyword evidence="2" id="KW-1185">Reference proteome</keyword>
<dbReference type="AlphaFoldDB" id="A0A0C9VV24"/>
<dbReference type="HOGENOM" id="CLU_1908034_0_0_1"/>
<organism evidence="1 2">
    <name type="scientific">Sphaerobolus stellatus (strain SS14)</name>
    <dbReference type="NCBI Taxonomy" id="990650"/>
    <lineage>
        <taxon>Eukaryota</taxon>
        <taxon>Fungi</taxon>
        <taxon>Dikarya</taxon>
        <taxon>Basidiomycota</taxon>
        <taxon>Agaricomycotina</taxon>
        <taxon>Agaricomycetes</taxon>
        <taxon>Phallomycetidae</taxon>
        <taxon>Geastrales</taxon>
        <taxon>Sphaerobolaceae</taxon>
        <taxon>Sphaerobolus</taxon>
    </lineage>
</organism>
<evidence type="ECO:0000313" key="1">
    <source>
        <dbReference type="EMBL" id="KIJ46899.1"/>
    </source>
</evidence>
<sequence>MYSRTPLSTPFSTQRNAGIFTRSFTRVAPNGTEHLEGGALAQGLRENSIEYILVMAAWGQVYHVERKDEQLPVKLVKWDYPHHVDGSRVAPSGLPNHLCKTQKPNPNCICVANPFATIEESKAIHGQIVINRV</sequence>
<accession>A0A0C9VV24</accession>
<name>A0A0C9VV24_SPHS4</name>
<evidence type="ECO:0000313" key="2">
    <source>
        <dbReference type="Proteomes" id="UP000054279"/>
    </source>
</evidence>
<proteinExistence type="predicted"/>
<dbReference type="EMBL" id="KN837105">
    <property type="protein sequence ID" value="KIJ46899.1"/>
    <property type="molecule type" value="Genomic_DNA"/>
</dbReference>
<gene>
    <name evidence="1" type="ORF">M422DRAFT_249640</name>
</gene>
<protein>
    <submittedName>
        <fullName evidence="1">Uncharacterized protein</fullName>
    </submittedName>
</protein>
<reference evidence="1 2" key="1">
    <citation type="submission" date="2014-06" db="EMBL/GenBank/DDBJ databases">
        <title>Evolutionary Origins and Diversification of the Mycorrhizal Mutualists.</title>
        <authorList>
            <consortium name="DOE Joint Genome Institute"/>
            <consortium name="Mycorrhizal Genomics Consortium"/>
            <person name="Kohler A."/>
            <person name="Kuo A."/>
            <person name="Nagy L.G."/>
            <person name="Floudas D."/>
            <person name="Copeland A."/>
            <person name="Barry K.W."/>
            <person name="Cichocki N."/>
            <person name="Veneault-Fourrey C."/>
            <person name="LaButti K."/>
            <person name="Lindquist E.A."/>
            <person name="Lipzen A."/>
            <person name="Lundell T."/>
            <person name="Morin E."/>
            <person name="Murat C."/>
            <person name="Riley R."/>
            <person name="Ohm R."/>
            <person name="Sun H."/>
            <person name="Tunlid A."/>
            <person name="Henrissat B."/>
            <person name="Grigoriev I.V."/>
            <person name="Hibbett D.S."/>
            <person name="Martin F."/>
        </authorList>
    </citation>
    <scope>NUCLEOTIDE SEQUENCE [LARGE SCALE GENOMIC DNA]</scope>
    <source>
        <strain evidence="1 2">SS14</strain>
    </source>
</reference>
<dbReference type="Proteomes" id="UP000054279">
    <property type="component" value="Unassembled WGS sequence"/>
</dbReference>